<reference evidence="7 8" key="1">
    <citation type="journal article" date="2015" name="Proc. Natl. Acad. Sci. U.S.A.">
        <title>Cultivation of a human-associated TM7 phylotype reveals a reduced genome and epibiotic parasitic lifestyle.</title>
        <authorList>
            <person name="He X."/>
            <person name="McLean J.S."/>
            <person name="Edlund A."/>
            <person name="Yooseph S."/>
            <person name="Hall A.P."/>
            <person name="Liu S.Y."/>
            <person name="Dorrestein P.C."/>
            <person name="Esquenazi E."/>
            <person name="Hunter R.C."/>
            <person name="Cheng G."/>
            <person name="Nelson K.E."/>
            <person name="Lux R."/>
            <person name="Shi W."/>
        </authorList>
    </citation>
    <scope>NUCLEOTIDE SEQUENCE [LARGE SCALE GENOMIC DNA]</scope>
    <source>
        <strain evidence="7 8">TM7x</strain>
    </source>
</reference>
<comment type="similarity">
    <text evidence="2">Belongs to the CorA metal ion transporter (MIT) (TC 1.A.35) family.</text>
</comment>
<dbReference type="Proteomes" id="UP000030902">
    <property type="component" value="Chromosome"/>
</dbReference>
<evidence type="ECO:0000313" key="7">
    <source>
        <dbReference type="EMBL" id="AJA06930.1"/>
    </source>
</evidence>
<gene>
    <name evidence="7" type="ORF">TM7x_03415</name>
</gene>
<keyword evidence="8" id="KW-1185">Reference proteome</keyword>
<organism evidence="7 8">
    <name type="scientific">Candidatus Nanosynbacter lyticus</name>
    <dbReference type="NCBI Taxonomy" id="2093824"/>
    <lineage>
        <taxon>Bacteria</taxon>
        <taxon>Candidatus Saccharimonadota</taxon>
        <taxon>Candidatus Saccharimonadia</taxon>
        <taxon>Candidatus Nanosynbacterales</taxon>
        <taxon>Candidatus Nanosynbacteraceae</taxon>
        <taxon>Candidatus Nanosynbacter</taxon>
    </lineage>
</organism>
<name>A0A6S4GSR7_9BACT</name>
<dbReference type="InterPro" id="IPR002523">
    <property type="entry name" value="MgTranspt_CorA/ZnTranspt_ZntB"/>
</dbReference>
<feature type="transmembrane region" description="Helical" evidence="6">
    <location>
        <begin position="249"/>
        <end position="268"/>
    </location>
</feature>
<proteinExistence type="inferred from homology"/>
<dbReference type="SUPFAM" id="SSF144083">
    <property type="entry name" value="Magnesium transport protein CorA, transmembrane region"/>
    <property type="match status" value="1"/>
</dbReference>
<dbReference type="Gene3D" id="3.30.460.20">
    <property type="entry name" value="CorA soluble domain-like"/>
    <property type="match status" value="1"/>
</dbReference>
<dbReference type="AlphaFoldDB" id="A0A6S4GSR7"/>
<comment type="subcellular location">
    <subcellularLocation>
        <location evidence="1">Membrane</location>
        <topology evidence="1">Multi-pass membrane protein</topology>
    </subcellularLocation>
</comment>
<evidence type="ECO:0000256" key="4">
    <source>
        <dbReference type="ARBA" id="ARBA00022989"/>
    </source>
</evidence>
<dbReference type="KEGG" id="sox:TM7x_03415"/>
<protein>
    <recommendedName>
        <fullName evidence="9">Magnesium transporter CorA</fullName>
    </recommendedName>
</protein>
<evidence type="ECO:0008006" key="9">
    <source>
        <dbReference type="Google" id="ProtNLM"/>
    </source>
</evidence>
<evidence type="ECO:0000256" key="2">
    <source>
        <dbReference type="ARBA" id="ARBA00009765"/>
    </source>
</evidence>
<dbReference type="InterPro" id="IPR045861">
    <property type="entry name" value="CorA_cytoplasmic_dom"/>
</dbReference>
<dbReference type="SUPFAM" id="SSF143865">
    <property type="entry name" value="CorA soluble domain-like"/>
    <property type="match status" value="1"/>
</dbReference>
<dbReference type="GO" id="GO:0046873">
    <property type="term" value="F:metal ion transmembrane transporter activity"/>
    <property type="evidence" value="ECO:0007669"/>
    <property type="project" value="InterPro"/>
</dbReference>
<evidence type="ECO:0000313" key="8">
    <source>
        <dbReference type="Proteomes" id="UP000030902"/>
    </source>
</evidence>
<dbReference type="Gene3D" id="1.20.58.340">
    <property type="entry name" value="Magnesium transport protein CorA, transmembrane region"/>
    <property type="match status" value="2"/>
</dbReference>
<keyword evidence="3 6" id="KW-0812">Transmembrane</keyword>
<sequence>MVVGYFERRSLTEKLTQVNRMHKNGWIHLGGSFDAVRVSKALSLSTNVVRDVLDIHELPRAEFSDGVEYVFTRMPFGRTDSGKTVPFLIAISGGHYITISPYAKFSPLEISDYLFSTTERPAGIFAANLAYIIAQYEQRVHLLTEKIADARRRLSRREVENADFIKFVAIEDTLNEYQSSLEGISHVIAQLMENRRHLFKTRDLEALADIDLHIKQILVAISSSAHTISSIQNAYSTVANNTLNQRMKVLTAITILLAIPNVFYGMYGMNIALPFQGEPWAYPVITSFTALLILLVMVIAKRIRLF</sequence>
<dbReference type="InterPro" id="IPR045863">
    <property type="entry name" value="CorA_TM1_TM2"/>
</dbReference>
<accession>A0A6S4GSR7</accession>
<evidence type="ECO:0000256" key="5">
    <source>
        <dbReference type="ARBA" id="ARBA00023136"/>
    </source>
</evidence>
<dbReference type="EMBL" id="CP007496">
    <property type="protein sequence ID" value="AJA06930.1"/>
    <property type="molecule type" value="Genomic_DNA"/>
</dbReference>
<evidence type="ECO:0000256" key="6">
    <source>
        <dbReference type="SAM" id="Phobius"/>
    </source>
</evidence>
<dbReference type="GO" id="GO:0016020">
    <property type="term" value="C:membrane"/>
    <property type="evidence" value="ECO:0007669"/>
    <property type="project" value="UniProtKB-SubCell"/>
</dbReference>
<keyword evidence="4 6" id="KW-1133">Transmembrane helix</keyword>
<keyword evidence="5 6" id="KW-0472">Membrane</keyword>
<dbReference type="InterPro" id="IPR047199">
    <property type="entry name" value="CorA-like"/>
</dbReference>
<dbReference type="PANTHER" id="PTHR47891">
    <property type="entry name" value="TRANSPORTER-RELATED"/>
    <property type="match status" value="1"/>
</dbReference>
<dbReference type="RefSeq" id="WP_039327813.1">
    <property type="nucleotide sequence ID" value="NZ_CP007496.1"/>
</dbReference>
<evidence type="ECO:0000256" key="1">
    <source>
        <dbReference type="ARBA" id="ARBA00004141"/>
    </source>
</evidence>
<dbReference type="PANTHER" id="PTHR47891:SF1">
    <property type="entry name" value="CORA-MAGNESIUM AND COBALT TRANSPORTER"/>
    <property type="match status" value="1"/>
</dbReference>
<evidence type="ECO:0000256" key="3">
    <source>
        <dbReference type="ARBA" id="ARBA00022692"/>
    </source>
</evidence>
<dbReference type="Pfam" id="PF01544">
    <property type="entry name" value="CorA"/>
    <property type="match status" value="1"/>
</dbReference>
<feature type="transmembrane region" description="Helical" evidence="6">
    <location>
        <begin position="280"/>
        <end position="300"/>
    </location>
</feature>